<dbReference type="EMBL" id="CP011409">
    <property type="protein sequence ID" value="AKZ63983.1"/>
    <property type="molecule type" value="Genomic_DNA"/>
</dbReference>
<dbReference type="Pfam" id="PF06532">
    <property type="entry name" value="NrsF"/>
    <property type="match status" value="1"/>
</dbReference>
<feature type="transmembrane region" description="Helical" evidence="1">
    <location>
        <begin position="59"/>
        <end position="81"/>
    </location>
</feature>
<dbReference type="Proteomes" id="UP000063429">
    <property type="component" value="Chromosome"/>
</dbReference>
<keyword evidence="1" id="KW-0812">Transmembrane</keyword>
<feature type="transmembrane region" description="Helical" evidence="1">
    <location>
        <begin position="126"/>
        <end position="148"/>
    </location>
</feature>
<feature type="transmembrane region" description="Helical" evidence="1">
    <location>
        <begin position="160"/>
        <end position="180"/>
    </location>
</feature>
<proteinExistence type="predicted"/>
<reference evidence="3" key="1">
    <citation type="journal article" date="2015" name="Genome Announc.">
        <title>Complete Genome Sequence of Herbaspirillum hiltneri N3 (DSM 17495), Isolated from Surface-Sterilized Wheat Roots.</title>
        <authorList>
            <person name="Guizelini D."/>
            <person name="Saizaki P.M."/>
            <person name="Coimbra N.A."/>
            <person name="Weiss V.A."/>
            <person name="Faoro H."/>
            <person name="Sfeir M.Z."/>
            <person name="Baura V.A."/>
            <person name="Monteiro R.A."/>
            <person name="Chubatsu L.S."/>
            <person name="Souza E.M."/>
            <person name="Cruz L.M."/>
            <person name="Pedrosa F.O."/>
            <person name="Raittz R.T."/>
            <person name="Marchaukoski J.N."/>
            <person name="Steffens M.B."/>
        </authorList>
    </citation>
    <scope>NUCLEOTIDE SEQUENCE [LARGE SCALE GENOMIC DNA]</scope>
    <source>
        <strain evidence="3">N3</strain>
    </source>
</reference>
<keyword evidence="1" id="KW-0472">Membrane</keyword>
<dbReference type="InterPro" id="IPR009495">
    <property type="entry name" value="NrsF"/>
</dbReference>
<evidence type="ECO:0008006" key="4">
    <source>
        <dbReference type="Google" id="ProtNLM"/>
    </source>
</evidence>
<organism evidence="2 3">
    <name type="scientific">Herbaspirillum hiltneri N3</name>
    <dbReference type="NCBI Taxonomy" id="1262470"/>
    <lineage>
        <taxon>Bacteria</taxon>
        <taxon>Pseudomonadati</taxon>
        <taxon>Pseudomonadota</taxon>
        <taxon>Betaproteobacteria</taxon>
        <taxon>Burkholderiales</taxon>
        <taxon>Oxalobacteraceae</taxon>
        <taxon>Herbaspirillum</taxon>
    </lineage>
</organism>
<evidence type="ECO:0000313" key="2">
    <source>
        <dbReference type="EMBL" id="AKZ63983.1"/>
    </source>
</evidence>
<evidence type="ECO:0000313" key="3">
    <source>
        <dbReference type="Proteomes" id="UP000063429"/>
    </source>
</evidence>
<sequence length="214" mass="22700">MKTPDLVSMLATGTTRSDPDILSKRLGLALLSGLLGASALLVAAYGIRGDMPELLTTPWFWVKVSFPLAVLVSAQGVTARLARPGALLGAQRLILLALPVLAIWLASIGFLLLAPPSLRLALVLGSTWQVCSLNIALLSLPTFLSMFWAMRGLAPTRLMLTGASIGLVAGAQGVVVYTLYCTEMAMPFWGVWYVIGMLAPTAAGALLGPRLLRW</sequence>
<name>A0ABM5V306_9BURK</name>
<gene>
    <name evidence="2" type="ORF">F506_16130</name>
</gene>
<protein>
    <recommendedName>
        <fullName evidence="4">Anti-sigma-F factor NrsF</fullName>
    </recommendedName>
</protein>
<accession>A0ABM5V306</accession>
<feature type="transmembrane region" description="Helical" evidence="1">
    <location>
        <begin position="93"/>
        <end position="114"/>
    </location>
</feature>
<feature type="transmembrane region" description="Helical" evidence="1">
    <location>
        <begin position="26"/>
        <end position="47"/>
    </location>
</feature>
<feature type="transmembrane region" description="Helical" evidence="1">
    <location>
        <begin position="186"/>
        <end position="208"/>
    </location>
</feature>
<keyword evidence="1" id="KW-1133">Transmembrane helix</keyword>
<keyword evidence="3" id="KW-1185">Reference proteome</keyword>
<dbReference type="RefSeq" id="WP_053199068.1">
    <property type="nucleotide sequence ID" value="NZ_CP011409.1"/>
</dbReference>
<evidence type="ECO:0000256" key="1">
    <source>
        <dbReference type="SAM" id="Phobius"/>
    </source>
</evidence>